<dbReference type="RefSeq" id="XP_033349470.1">
    <property type="nucleotide sequence ID" value="XM_033493579.1"/>
</dbReference>
<feature type="coiled-coil region" evidence="5">
    <location>
        <begin position="639"/>
        <end position="1072"/>
    </location>
</feature>
<evidence type="ECO:0000256" key="2">
    <source>
        <dbReference type="ARBA" id="ARBA00022490"/>
    </source>
</evidence>
<dbReference type="GO" id="GO:0005814">
    <property type="term" value="C:centriole"/>
    <property type="evidence" value="ECO:0007669"/>
    <property type="project" value="UniProtKB-SubCell"/>
</dbReference>
<dbReference type="CDD" id="cd22292">
    <property type="entry name" value="cc_Cep135_MBD"/>
    <property type="match status" value="1"/>
</dbReference>
<feature type="coiled-coil region" evidence="5">
    <location>
        <begin position="1098"/>
        <end position="1167"/>
    </location>
</feature>
<dbReference type="PANTHER" id="PTHR20544:SF0">
    <property type="entry name" value="NUCLEOPROTEIN TPR_MLP1 DOMAIN-CONTAINING PROTEIN"/>
    <property type="match status" value="1"/>
</dbReference>
<sequence length="1234" mass="143926">MSMEDECNVAARYRTVRKHLDSLGYKQALTLDSLPLIEKLLADLIQTTESLKHFKSIAQENIEAYTQLQSTIDPYKCDNVRLVQECNQLHLDLIKEKECHQKQIKDLKKEIYKLERECNDLQLASSRNLHRIKELEAVSAKKSKRILELQGKCLKPSVSNVGLVSKKRSVFPLRRPVIESEPLPKTGVKVTPLPNLSVAEPKIVDLLSMADHKMNCLSHEVTKLKGDLSLQIDNVQTLKSQLTMKEKEILRLKKMLEGGRPYLAVSKDCACKKAESSFVMSNYNIDGNELKVLQQEKLELEQQLKEALNKQHDAMSQALKLADRNEELEKELRDIDHIALAVEADCNSAVKENNRRVSKLQEKLENVMARVHALEAELTVEHREVQELRADLEACKLEKRTIERTLESTLDEKKQMTDRINELTVIEKNLNDEIERLIKENEKQRQDIIQLQYSNKLLKEQINRREILLDDVGINLKDAKEKGRKNDYDRGQGRTEFQEAYKGRDLLQSINDAGYEKEIEINDLQQAVEQLRRERDFYKNEYKNIKDNYNKTIEKDHVDLWSRIRELKCELNEKENALDELQREKKDLHREKTNLETRLQTYKTEHKAPYRPCNVCKRSVGCNCSPPLMRDVGKTKNIIERLEHERDIARADVDRLIEERDALRERLKMAAEAHTSEQRRLKENLTDVETRLKQIEKERQELLLTQGARRATINGLEDQLQDLREELKRTKQELGTQRTQYFQLRALQDQTDQALGDAQNQLTQSESELNKTLDRNRTMERQQLELENQVEELQQEINNLKANMTHLDHEKDQLLMVLDEKTERIATLEKEILMKEEQLIGSEQQIHDLQHKNQICVDQSADQDRQLRSMQLEVENLQRQLQTASYDKENAIQENRRIQDDLAAATCEVRNLQCEIEASRAESYDLKRQLQTYVSEVRRAEELLNRKENERTEMLNHFRSLSLEATVLENNNHSLESEAAEARGALQSARDRLLDLERQLADKDSLIRGYETQISELTQSVASIETQLRQQGEQRHRAEADLTAVRDLCMKLDQQKDTLMQQLDDKDALKTQYDMQITKLKAEQAVIHDQMSKDCATVERLEMLLDQARQESITVQANNQELQNEVSRLRQKMSELQSKLSSESTKLRQYQTQAAEYCKQISELRRQVTHERFDRARKEEEHRSRYSEGLPDPLVQTPLPSQTNDQIPNETIDANHRSFNSTPDSFNVDSNMVV</sequence>
<dbReference type="Proteomes" id="UP000504631">
    <property type="component" value="Unplaced"/>
</dbReference>
<evidence type="ECO:0000256" key="3">
    <source>
        <dbReference type="ARBA" id="ARBA00023212"/>
    </source>
</evidence>
<feature type="coiled-coil region" evidence="5">
    <location>
        <begin position="514"/>
        <end position="605"/>
    </location>
</feature>
<keyword evidence="7" id="KW-1185">Reference proteome</keyword>
<feature type="region of interest" description="Disordered" evidence="6">
    <location>
        <begin position="1173"/>
        <end position="1234"/>
    </location>
</feature>
<dbReference type="AlphaFoldDB" id="A0A6J3K9U5"/>
<evidence type="ECO:0000313" key="7">
    <source>
        <dbReference type="Proteomes" id="UP000504631"/>
    </source>
</evidence>
<evidence type="ECO:0000313" key="11">
    <source>
        <dbReference type="RefSeq" id="XP_033349470.1"/>
    </source>
</evidence>
<evidence type="ECO:0000313" key="10">
    <source>
        <dbReference type="RefSeq" id="XP_033349469.1"/>
    </source>
</evidence>
<feature type="compositionally biased region" description="Polar residues" evidence="6">
    <location>
        <begin position="1217"/>
        <end position="1234"/>
    </location>
</feature>
<evidence type="ECO:0000256" key="1">
    <source>
        <dbReference type="ARBA" id="ARBA00004114"/>
    </source>
</evidence>
<evidence type="ECO:0000313" key="9">
    <source>
        <dbReference type="RefSeq" id="XP_033349468.1"/>
    </source>
</evidence>
<evidence type="ECO:0000256" key="6">
    <source>
        <dbReference type="SAM" id="MobiDB-lite"/>
    </source>
</evidence>
<comment type="subcellular location">
    <subcellularLocation>
        <location evidence="1">Cytoplasm</location>
        <location evidence="1">Cytoskeleton</location>
        <location evidence="1">Microtubule organizing center</location>
        <location evidence="1">Centrosome</location>
        <location evidence="1">Centriole</location>
    </subcellularLocation>
</comment>
<dbReference type="InterPro" id="IPR051877">
    <property type="entry name" value="Centriole_BasalBody_StrucProt"/>
</dbReference>
<feature type="coiled-coil region" evidence="5">
    <location>
        <begin position="90"/>
        <end position="124"/>
    </location>
</feature>
<gene>
    <name evidence="8 9 10 11" type="primary">LOC117233361</name>
</gene>
<keyword evidence="3" id="KW-0206">Cytoskeleton</keyword>
<accession>A0A6J3K9U5</accession>
<dbReference type="RefSeq" id="XP_033349469.1">
    <property type="nucleotide sequence ID" value="XM_033493578.1"/>
</dbReference>
<comment type="similarity">
    <text evidence="4">Belongs to the CEP135/TSGA10 family.</text>
</comment>
<feature type="compositionally biased region" description="Polar residues" evidence="6">
    <location>
        <begin position="1198"/>
        <end position="1209"/>
    </location>
</feature>
<feature type="coiled-coil region" evidence="5">
    <location>
        <begin position="283"/>
        <end position="454"/>
    </location>
</feature>
<keyword evidence="2" id="KW-0963">Cytoplasm</keyword>
<dbReference type="RefSeq" id="XP_033349466.1">
    <property type="nucleotide sequence ID" value="XM_033493575.1"/>
</dbReference>
<evidence type="ECO:0000256" key="5">
    <source>
        <dbReference type="SAM" id="Coils"/>
    </source>
</evidence>
<dbReference type="GeneID" id="117233361"/>
<name>A0A6J3K9U5_9HYME</name>
<evidence type="ECO:0000256" key="4">
    <source>
        <dbReference type="ARBA" id="ARBA00038123"/>
    </source>
</evidence>
<feature type="compositionally biased region" description="Basic and acidic residues" evidence="6">
    <location>
        <begin position="1173"/>
        <end position="1186"/>
    </location>
</feature>
<proteinExistence type="inferred from homology"/>
<dbReference type="KEGG" id="bvk:117233361"/>
<dbReference type="PANTHER" id="PTHR20544">
    <property type="entry name" value="CENTROSOMAL PROTEIN CEP135"/>
    <property type="match status" value="1"/>
</dbReference>
<dbReference type="RefSeq" id="XP_033349468.1">
    <property type="nucleotide sequence ID" value="XM_033493577.1"/>
</dbReference>
<keyword evidence="5" id="KW-0175">Coiled coil</keyword>
<organism evidence="7 11">
    <name type="scientific">Bombus vosnesenskii</name>
    <dbReference type="NCBI Taxonomy" id="207650"/>
    <lineage>
        <taxon>Eukaryota</taxon>
        <taxon>Metazoa</taxon>
        <taxon>Ecdysozoa</taxon>
        <taxon>Arthropoda</taxon>
        <taxon>Hexapoda</taxon>
        <taxon>Insecta</taxon>
        <taxon>Pterygota</taxon>
        <taxon>Neoptera</taxon>
        <taxon>Endopterygota</taxon>
        <taxon>Hymenoptera</taxon>
        <taxon>Apocrita</taxon>
        <taxon>Aculeata</taxon>
        <taxon>Apoidea</taxon>
        <taxon>Anthophila</taxon>
        <taxon>Apidae</taxon>
        <taxon>Bombus</taxon>
        <taxon>Pyrobombus</taxon>
    </lineage>
</organism>
<evidence type="ECO:0000313" key="8">
    <source>
        <dbReference type="RefSeq" id="XP_033349466.1"/>
    </source>
</evidence>
<reference evidence="8 9" key="1">
    <citation type="submission" date="2025-04" db="UniProtKB">
        <authorList>
            <consortium name="RefSeq"/>
        </authorList>
    </citation>
    <scope>IDENTIFICATION</scope>
    <source>
        <tissue evidence="8 9">Muscle</tissue>
    </source>
</reference>
<protein>
    <submittedName>
        <fullName evidence="8 9">Centrosomal protein of 135 kDa-like isoform X1</fullName>
    </submittedName>
</protein>